<keyword evidence="5" id="KW-0573">Peptidoglycan synthesis</keyword>
<sequence>MTGIFLVLCVVAGYLIISGGMGTKQLVYAYEKKQYNKAIYTGELFAKDLCLVNGDTEMSGAPDSSTYKAAALFDVNNSKTTYAYNATAKMYPASITKIMTALVAIESADLSEEVTVEVDSSDFAADEQTCGIHKGDKLTLEALLNGLLLYSGNDNAEAIAYYIGGSIEGFADMMNKKAQELMATNTHFANPSGLHDENHYTTAYDIYLIFNECVKHKEFTDIIGRSSYTADIQSANGTTRKVTWKPTNYYATGEAKRPSGATVVGGKTGTTAKAGNCLVLLDQTDEKAPYISIIMGATSKELLYKDMSSIIDQIPNTN</sequence>
<dbReference type="EMBL" id="JACOOY010000002">
    <property type="protein sequence ID" value="MBC5664156.1"/>
    <property type="molecule type" value="Genomic_DNA"/>
</dbReference>
<keyword evidence="10" id="KW-1185">Reference proteome</keyword>
<dbReference type="InterPro" id="IPR012338">
    <property type="entry name" value="Beta-lactam/transpept-like"/>
</dbReference>
<dbReference type="InterPro" id="IPR018044">
    <property type="entry name" value="Peptidase_S11"/>
</dbReference>
<dbReference type="PRINTS" id="PR00725">
    <property type="entry name" value="DADACBPTASE1"/>
</dbReference>
<dbReference type="Pfam" id="PF00768">
    <property type="entry name" value="Peptidase_S11"/>
    <property type="match status" value="1"/>
</dbReference>
<keyword evidence="6" id="KW-0961">Cell wall biogenesis/degradation</keyword>
<dbReference type="Proteomes" id="UP000647235">
    <property type="component" value="Unassembled WGS sequence"/>
</dbReference>
<reference evidence="9 10" key="1">
    <citation type="submission" date="2020-08" db="EMBL/GenBank/DDBJ databases">
        <title>Genome public.</title>
        <authorList>
            <person name="Liu C."/>
            <person name="Sun Q."/>
        </authorList>
    </citation>
    <scope>NUCLEOTIDE SEQUENCE [LARGE SCALE GENOMIC DNA]</scope>
    <source>
        <strain evidence="9 10">NSJ-36</strain>
    </source>
</reference>
<dbReference type="PANTHER" id="PTHR21581">
    <property type="entry name" value="D-ALANYL-D-ALANINE CARBOXYPEPTIDASE"/>
    <property type="match status" value="1"/>
</dbReference>
<keyword evidence="4" id="KW-0133">Cell shape</keyword>
<evidence type="ECO:0000256" key="3">
    <source>
        <dbReference type="ARBA" id="ARBA00022801"/>
    </source>
</evidence>
<keyword evidence="3" id="KW-0378">Hydrolase</keyword>
<feature type="domain" description="Peptidase S11 D-alanyl-D-alanine carboxypeptidase A N-terminal" evidence="8">
    <location>
        <begin position="63"/>
        <end position="298"/>
    </location>
</feature>
<evidence type="ECO:0000256" key="6">
    <source>
        <dbReference type="ARBA" id="ARBA00023316"/>
    </source>
</evidence>
<gene>
    <name evidence="9" type="ORF">H8S07_02490</name>
</gene>
<proteinExistence type="inferred from homology"/>
<evidence type="ECO:0000256" key="5">
    <source>
        <dbReference type="ARBA" id="ARBA00022984"/>
    </source>
</evidence>
<dbReference type="Gene3D" id="3.40.710.10">
    <property type="entry name" value="DD-peptidase/beta-lactamase superfamily"/>
    <property type="match status" value="1"/>
</dbReference>
<keyword evidence="9" id="KW-0645">Protease</keyword>
<accession>A0ABR7ES29</accession>
<evidence type="ECO:0000256" key="1">
    <source>
        <dbReference type="ARBA" id="ARBA00007164"/>
    </source>
</evidence>
<name>A0ABR7ES29_9FIRM</name>
<evidence type="ECO:0000313" key="10">
    <source>
        <dbReference type="Proteomes" id="UP000647235"/>
    </source>
</evidence>
<comment type="similarity">
    <text evidence="1 7">Belongs to the peptidase S11 family.</text>
</comment>
<protein>
    <submittedName>
        <fullName evidence="9">D-alanyl-D-alanine carboxypeptidase</fullName>
    </submittedName>
</protein>
<evidence type="ECO:0000256" key="4">
    <source>
        <dbReference type="ARBA" id="ARBA00022960"/>
    </source>
</evidence>
<comment type="caution">
    <text evidence="9">The sequence shown here is derived from an EMBL/GenBank/DDBJ whole genome shotgun (WGS) entry which is preliminary data.</text>
</comment>
<dbReference type="GO" id="GO:0004180">
    <property type="term" value="F:carboxypeptidase activity"/>
    <property type="evidence" value="ECO:0007669"/>
    <property type="project" value="UniProtKB-KW"/>
</dbReference>
<organism evidence="9 10">
    <name type="scientific">Dorea hominis</name>
    <dbReference type="NCBI Taxonomy" id="2763040"/>
    <lineage>
        <taxon>Bacteria</taxon>
        <taxon>Bacillati</taxon>
        <taxon>Bacillota</taxon>
        <taxon>Clostridia</taxon>
        <taxon>Lachnospirales</taxon>
        <taxon>Lachnospiraceae</taxon>
        <taxon>Dorea</taxon>
    </lineage>
</organism>
<dbReference type="PANTHER" id="PTHR21581:SF6">
    <property type="entry name" value="TRAFFICKING PROTEIN PARTICLE COMPLEX SUBUNIT 12"/>
    <property type="match status" value="1"/>
</dbReference>
<dbReference type="SUPFAM" id="SSF56601">
    <property type="entry name" value="beta-lactamase/transpeptidase-like"/>
    <property type="match status" value="1"/>
</dbReference>
<evidence type="ECO:0000313" key="9">
    <source>
        <dbReference type="EMBL" id="MBC5664156.1"/>
    </source>
</evidence>
<dbReference type="InterPro" id="IPR001967">
    <property type="entry name" value="Peptidase_S11_N"/>
</dbReference>
<keyword evidence="2" id="KW-0732">Signal</keyword>
<evidence type="ECO:0000259" key="8">
    <source>
        <dbReference type="Pfam" id="PF00768"/>
    </source>
</evidence>
<evidence type="ECO:0000256" key="2">
    <source>
        <dbReference type="ARBA" id="ARBA00022729"/>
    </source>
</evidence>
<keyword evidence="9" id="KW-0121">Carboxypeptidase</keyword>
<evidence type="ECO:0000256" key="7">
    <source>
        <dbReference type="RuleBase" id="RU004016"/>
    </source>
</evidence>